<dbReference type="GO" id="GO:0005615">
    <property type="term" value="C:extracellular space"/>
    <property type="evidence" value="ECO:0007669"/>
    <property type="project" value="TreeGrafter"/>
</dbReference>
<evidence type="ECO:0000256" key="1">
    <source>
        <dbReference type="SAM" id="SignalP"/>
    </source>
</evidence>
<gene>
    <name evidence="2" type="ORF">QE152_g19568</name>
</gene>
<dbReference type="Pfam" id="PF06585">
    <property type="entry name" value="JHBP"/>
    <property type="match status" value="1"/>
</dbReference>
<feature type="chain" id="PRO_5043519810" evidence="1">
    <location>
        <begin position="21"/>
        <end position="398"/>
    </location>
</feature>
<dbReference type="AlphaFoldDB" id="A0AAW1KR93"/>
<proteinExistence type="predicted"/>
<name>A0AAW1KR93_POPJA</name>
<dbReference type="PANTHER" id="PTHR11008">
    <property type="entry name" value="PROTEIN TAKEOUT-LIKE PROTEIN"/>
    <property type="match status" value="1"/>
</dbReference>
<accession>A0AAW1KR93</accession>
<dbReference type="Proteomes" id="UP001458880">
    <property type="component" value="Unassembled WGS sequence"/>
</dbReference>
<feature type="signal peptide" evidence="1">
    <location>
        <begin position="1"/>
        <end position="20"/>
    </location>
</feature>
<evidence type="ECO:0000313" key="2">
    <source>
        <dbReference type="EMBL" id="KAK9722649.1"/>
    </source>
</evidence>
<reference evidence="2 3" key="1">
    <citation type="journal article" date="2024" name="BMC Genomics">
        <title>De novo assembly and annotation of Popillia japonica's genome with initial clues to its potential as an invasive pest.</title>
        <authorList>
            <person name="Cucini C."/>
            <person name="Boschi S."/>
            <person name="Funari R."/>
            <person name="Cardaioli E."/>
            <person name="Iannotti N."/>
            <person name="Marturano G."/>
            <person name="Paoli F."/>
            <person name="Bruttini M."/>
            <person name="Carapelli A."/>
            <person name="Frati F."/>
            <person name="Nardi F."/>
        </authorList>
    </citation>
    <scope>NUCLEOTIDE SEQUENCE [LARGE SCALE GENOMIC DNA]</scope>
    <source>
        <strain evidence="2">DMR45628</strain>
    </source>
</reference>
<sequence>MLPKIVLMQLCLLCFHSISGYSPDIPKDLLEVLEQITPNFEENLRRAFINEGLHIQIMSGGTKHPLDDVLATIDNNILELRNLKLTRTPDFKVNNFTVDLTMLTINVTLAPGQLQIEGEYEVTNKSLQKILPISQVGKINIVLENVTCVGRVGIYIKEDSFVVENYDVTYRPSEVSIRVSYFKEDGIEVDNEIADSDIEGNQIVKSFWNQLTYVLTNLLHRQLGAVIVEFSVNELFPDEEGPQKMRDFARQRALSANRLLDSLLCTAKTYLVDKSKRILEAVPLDVVFKGRPPATQQGSFKTDMGQASDMATLTRSKEMSILEEKEILIIYGQIRLREFKLNYESYKAEYGDTVSAGSTRTTIYRNKIFVKFLIEQVNNNDWYRQGVRGRRYIGTKYS</sequence>
<dbReference type="Gene3D" id="3.15.10.30">
    <property type="entry name" value="Haemolymph juvenile hormone binding protein"/>
    <property type="match status" value="1"/>
</dbReference>
<dbReference type="InterPro" id="IPR010562">
    <property type="entry name" value="Haemolymph_juvenile_hormone-bd"/>
</dbReference>
<dbReference type="PANTHER" id="PTHR11008:SF29">
    <property type="entry name" value="IP17226P"/>
    <property type="match status" value="1"/>
</dbReference>
<protein>
    <submittedName>
        <fullName evidence="2">Hemolymph juvenile hormone binding protein (JHBP)</fullName>
    </submittedName>
</protein>
<comment type="caution">
    <text evidence="2">The sequence shown here is derived from an EMBL/GenBank/DDBJ whole genome shotgun (WGS) entry which is preliminary data.</text>
</comment>
<organism evidence="2 3">
    <name type="scientific">Popillia japonica</name>
    <name type="common">Japanese beetle</name>
    <dbReference type="NCBI Taxonomy" id="7064"/>
    <lineage>
        <taxon>Eukaryota</taxon>
        <taxon>Metazoa</taxon>
        <taxon>Ecdysozoa</taxon>
        <taxon>Arthropoda</taxon>
        <taxon>Hexapoda</taxon>
        <taxon>Insecta</taxon>
        <taxon>Pterygota</taxon>
        <taxon>Neoptera</taxon>
        <taxon>Endopterygota</taxon>
        <taxon>Coleoptera</taxon>
        <taxon>Polyphaga</taxon>
        <taxon>Scarabaeiformia</taxon>
        <taxon>Scarabaeidae</taxon>
        <taxon>Rutelinae</taxon>
        <taxon>Popillia</taxon>
    </lineage>
</organism>
<dbReference type="InterPro" id="IPR038606">
    <property type="entry name" value="To_sf"/>
</dbReference>
<dbReference type="EMBL" id="JASPKY010000186">
    <property type="protein sequence ID" value="KAK9722649.1"/>
    <property type="molecule type" value="Genomic_DNA"/>
</dbReference>
<evidence type="ECO:0000313" key="3">
    <source>
        <dbReference type="Proteomes" id="UP001458880"/>
    </source>
</evidence>
<keyword evidence="3" id="KW-1185">Reference proteome</keyword>
<keyword evidence="1" id="KW-0732">Signal</keyword>